<feature type="domain" description="Heterokaryon incompatibility" evidence="1">
    <location>
        <begin position="106"/>
        <end position="254"/>
    </location>
</feature>
<reference evidence="2 3" key="1">
    <citation type="submission" date="2015-01" db="EMBL/GenBank/DDBJ databases">
        <title>The Genome Sequence of Exophiala spinifera CBS89968.</title>
        <authorList>
            <consortium name="The Broad Institute Genomics Platform"/>
            <person name="Cuomo C."/>
            <person name="de Hoog S."/>
            <person name="Gorbushina A."/>
            <person name="Stielow B."/>
            <person name="Teixiera M."/>
            <person name="Abouelleil A."/>
            <person name="Chapman S.B."/>
            <person name="Priest M."/>
            <person name="Young S.K."/>
            <person name="Wortman J."/>
            <person name="Nusbaum C."/>
            <person name="Birren B."/>
        </authorList>
    </citation>
    <scope>NUCLEOTIDE SEQUENCE [LARGE SCALE GENOMIC DNA]</scope>
    <source>
        <strain evidence="2 3">CBS 89968</strain>
    </source>
</reference>
<dbReference type="AlphaFoldDB" id="A0A0D1YGW4"/>
<dbReference type="EMBL" id="KN847496">
    <property type="protein sequence ID" value="KIW14231.1"/>
    <property type="molecule type" value="Genomic_DNA"/>
</dbReference>
<proteinExistence type="predicted"/>
<dbReference type="RefSeq" id="XP_016234447.1">
    <property type="nucleotide sequence ID" value="XM_016381345.1"/>
</dbReference>
<gene>
    <name evidence="2" type="ORF">PV08_07013</name>
</gene>
<keyword evidence="3" id="KW-1185">Reference proteome</keyword>
<accession>A0A0D1YGW4</accession>
<dbReference type="PANTHER" id="PTHR33112">
    <property type="entry name" value="DOMAIN PROTEIN, PUTATIVE-RELATED"/>
    <property type="match status" value="1"/>
</dbReference>
<protein>
    <recommendedName>
        <fullName evidence="1">Heterokaryon incompatibility domain-containing protein</fullName>
    </recommendedName>
</protein>
<dbReference type="STRING" id="91928.A0A0D1YGW4"/>
<dbReference type="PANTHER" id="PTHR33112:SF12">
    <property type="entry name" value="HETEROKARYON INCOMPATIBILITY DOMAIN-CONTAINING PROTEIN"/>
    <property type="match status" value="1"/>
</dbReference>
<dbReference type="OrthoDB" id="4161767at2759"/>
<dbReference type="Pfam" id="PF06985">
    <property type="entry name" value="HET"/>
    <property type="match status" value="1"/>
</dbReference>
<dbReference type="VEuPathDB" id="FungiDB:PV08_07013"/>
<name>A0A0D1YGW4_9EURO</name>
<dbReference type="InterPro" id="IPR010730">
    <property type="entry name" value="HET"/>
</dbReference>
<dbReference type="HOGENOM" id="CLU_002639_4_1_1"/>
<dbReference type="GeneID" id="27334096"/>
<organism evidence="2 3">
    <name type="scientific">Exophiala spinifera</name>
    <dbReference type="NCBI Taxonomy" id="91928"/>
    <lineage>
        <taxon>Eukaryota</taxon>
        <taxon>Fungi</taxon>
        <taxon>Dikarya</taxon>
        <taxon>Ascomycota</taxon>
        <taxon>Pezizomycotina</taxon>
        <taxon>Eurotiomycetes</taxon>
        <taxon>Chaetothyriomycetidae</taxon>
        <taxon>Chaetothyriales</taxon>
        <taxon>Herpotrichiellaceae</taxon>
        <taxon>Exophiala</taxon>
    </lineage>
</organism>
<dbReference type="Proteomes" id="UP000053328">
    <property type="component" value="Unassembled WGS sequence"/>
</dbReference>
<evidence type="ECO:0000313" key="3">
    <source>
        <dbReference type="Proteomes" id="UP000053328"/>
    </source>
</evidence>
<evidence type="ECO:0000313" key="2">
    <source>
        <dbReference type="EMBL" id="KIW14231.1"/>
    </source>
</evidence>
<evidence type="ECO:0000259" key="1">
    <source>
        <dbReference type="Pfam" id="PF06985"/>
    </source>
</evidence>
<sequence>MALEVLLSKRNSFYWETGLQLRFDHRILFAEENASTNPGNATFQKGSRHVPPQFKVELVQKWSAKCDNEHGAWCNDNGVDHEPICSLRVLNVDTKQVVESPTNCRYLALSYVWGPSRINQMKSIPKRKEGKVDLTPVYGTLPRTIRDAIELVQELGERFLWVDALCIDQKDDAELAKQVEQMDKIYASALITIVAAAERDADAGLPGFQPQSRLSIQHSERIQSFLLRTSLPNGIRGGIVEGSCWNRRGWTYQERLASRRCLIFTPYQVYFQCRKGYNSEDTTFRDETIPAAIGKWKGRLDSSRLDLTRKFLPFDPYQEFLSEYSSRRFTKEGDALRACSAALRFISTIYDTPLHWGLPELVFDRALLWNYDIDSPGSRQYRPRRRSNFPTWSWASWSGAVSYSSSYMANKSVVRWYRLSISGDVHEIRNCKMRRARTRQGAWSGVNASMEAGRLSEECKPSCV</sequence>